<comment type="caution">
    <text evidence="2">The sequence shown here is derived from an EMBL/GenBank/DDBJ whole genome shotgun (WGS) entry which is preliminary data.</text>
</comment>
<evidence type="ECO:0000256" key="1">
    <source>
        <dbReference type="SAM" id="Phobius"/>
    </source>
</evidence>
<dbReference type="Gene3D" id="3.40.50.300">
    <property type="entry name" value="P-loop containing nucleotide triphosphate hydrolases"/>
    <property type="match status" value="1"/>
</dbReference>
<organism evidence="2 3">
    <name type="scientific">Virgisporangium ochraceum</name>
    <dbReference type="NCBI Taxonomy" id="65505"/>
    <lineage>
        <taxon>Bacteria</taxon>
        <taxon>Bacillati</taxon>
        <taxon>Actinomycetota</taxon>
        <taxon>Actinomycetes</taxon>
        <taxon>Micromonosporales</taxon>
        <taxon>Micromonosporaceae</taxon>
        <taxon>Virgisporangium</taxon>
    </lineage>
</organism>
<dbReference type="Proteomes" id="UP000635606">
    <property type="component" value="Unassembled WGS sequence"/>
</dbReference>
<feature type="transmembrane region" description="Helical" evidence="1">
    <location>
        <begin position="28"/>
        <end position="46"/>
    </location>
</feature>
<reference evidence="2" key="1">
    <citation type="submission" date="2021-01" db="EMBL/GenBank/DDBJ databases">
        <title>Whole genome shotgun sequence of Virgisporangium ochraceum NBRC 16418.</title>
        <authorList>
            <person name="Komaki H."/>
            <person name="Tamura T."/>
        </authorList>
    </citation>
    <scope>NUCLEOTIDE SEQUENCE</scope>
    <source>
        <strain evidence="2">NBRC 16418</strain>
    </source>
</reference>
<dbReference type="SUPFAM" id="SSF48452">
    <property type="entry name" value="TPR-like"/>
    <property type="match status" value="1"/>
</dbReference>
<dbReference type="EMBL" id="BOPH01000005">
    <property type="protein sequence ID" value="GIJ65505.1"/>
    <property type="molecule type" value="Genomic_DNA"/>
</dbReference>
<dbReference type="Pfam" id="PF13374">
    <property type="entry name" value="TPR_10"/>
    <property type="match status" value="1"/>
</dbReference>
<evidence type="ECO:0008006" key="4">
    <source>
        <dbReference type="Google" id="ProtNLM"/>
    </source>
</evidence>
<keyword evidence="3" id="KW-1185">Reference proteome</keyword>
<dbReference type="Gene3D" id="1.25.40.10">
    <property type="entry name" value="Tetratricopeptide repeat domain"/>
    <property type="match status" value="1"/>
</dbReference>
<evidence type="ECO:0000313" key="2">
    <source>
        <dbReference type="EMBL" id="GIJ65505.1"/>
    </source>
</evidence>
<keyword evidence="1" id="KW-0812">Transmembrane</keyword>
<protein>
    <recommendedName>
        <fullName evidence="4">Tetratricopeptide repeat protein</fullName>
    </recommendedName>
</protein>
<keyword evidence="1" id="KW-0472">Membrane</keyword>
<sequence length="577" mass="61173">MRRNRGLQVLLLAVVAVGLLTQFTDWPPWAVIVGGVSLAVGALVLVPGRAGHAAEVTVGRVPALAPAFQPRTGVQAEMTKAREAGNDVVLHGTGGTGTTQLAAAVAHEATGSGADLVVWVDAAAPASVVTAFALAAYQVDAPGVTGTDVSVDARALVAWLEETDRRWLVVFDGVTDLASLDGWRPGNRTESGWVVATTTAPVTGAQPERWTRVEVGPFTAAEAHEYLTDCKLVDDDAADLVAELGHLPLALHRAVSYLRAERVACGDYLQRWIDRRKTVVDPAEAAVLLAVDAAHRYRPTGRTLPALRMAAVLDPAGQPVAVWANAALVGFLTGGEPGNAATGIRAATVLHRYGLVDHDRRLGAWAVRMHPDTAHAVRKNLPADVRDDAARAAADAVLDTWPDDDAYPRYAVHVQVLRANAVFLARLDGDPLWRPEPHELLWRAGIALERAGLSAAAIEYWQHLVDTGERLHGPRHRATLIAVGRLAASQGDAGDTTAAVATHERVVAGLAELDGPGHPQTLDATERLAVAYLADGRGDDAVALLEQVLQVRTATLGPDHADTAATAERLAEWTRDR</sequence>
<dbReference type="SUPFAM" id="SSF52540">
    <property type="entry name" value="P-loop containing nucleoside triphosphate hydrolases"/>
    <property type="match status" value="1"/>
</dbReference>
<dbReference type="InterPro" id="IPR053137">
    <property type="entry name" value="NLR-like"/>
</dbReference>
<dbReference type="InterPro" id="IPR027417">
    <property type="entry name" value="P-loop_NTPase"/>
</dbReference>
<dbReference type="PANTHER" id="PTHR46082:SF6">
    <property type="entry name" value="AAA+ ATPASE DOMAIN-CONTAINING PROTEIN-RELATED"/>
    <property type="match status" value="1"/>
</dbReference>
<dbReference type="PANTHER" id="PTHR46082">
    <property type="entry name" value="ATP/GTP-BINDING PROTEIN-RELATED"/>
    <property type="match status" value="1"/>
</dbReference>
<dbReference type="AlphaFoldDB" id="A0A8J3ZNW3"/>
<name>A0A8J3ZNW3_9ACTN</name>
<keyword evidence="1" id="KW-1133">Transmembrane helix</keyword>
<accession>A0A8J3ZNW3</accession>
<dbReference type="InterPro" id="IPR011990">
    <property type="entry name" value="TPR-like_helical_dom_sf"/>
</dbReference>
<dbReference type="RefSeq" id="WP_203925508.1">
    <property type="nucleotide sequence ID" value="NZ_BOPH01000005.1"/>
</dbReference>
<proteinExistence type="predicted"/>
<evidence type="ECO:0000313" key="3">
    <source>
        <dbReference type="Proteomes" id="UP000635606"/>
    </source>
</evidence>
<gene>
    <name evidence="2" type="ORF">Voc01_004220</name>
</gene>